<dbReference type="EMBL" id="DTPI01000031">
    <property type="protein sequence ID" value="HGE66588.1"/>
    <property type="molecule type" value="Genomic_DNA"/>
</dbReference>
<dbReference type="PANTHER" id="PTHR42956:SF1">
    <property type="entry name" value="NITROGENASE IRON-MOLYBDENUM COFACTOR BIOSYNTHESIS PROTEIN NIFE"/>
    <property type="match status" value="1"/>
</dbReference>
<organism evidence="3">
    <name type="scientific">Geoglobus ahangari</name>
    <dbReference type="NCBI Taxonomy" id="113653"/>
    <lineage>
        <taxon>Archaea</taxon>
        <taxon>Methanobacteriati</taxon>
        <taxon>Methanobacteriota</taxon>
        <taxon>Archaeoglobi</taxon>
        <taxon>Archaeoglobales</taxon>
        <taxon>Archaeoglobaceae</taxon>
        <taxon>Geoglobus</taxon>
    </lineage>
</organism>
<name>A0A7C4W451_9EURY</name>
<evidence type="ECO:0000313" key="3">
    <source>
        <dbReference type="EMBL" id="HGU59554.1"/>
    </source>
</evidence>
<dbReference type="InterPro" id="IPR000510">
    <property type="entry name" value="Nase/OxRdtase_comp1"/>
</dbReference>
<accession>A0A7C4W451</accession>
<protein>
    <submittedName>
        <fullName evidence="3">Nitrogen fixation protein NifE</fullName>
    </submittedName>
</protein>
<dbReference type="EMBL" id="DTAK01000038">
    <property type="protein sequence ID" value="HGU59554.1"/>
    <property type="molecule type" value="Genomic_DNA"/>
</dbReference>
<dbReference type="Pfam" id="PF00148">
    <property type="entry name" value="Oxidored_nitro"/>
    <property type="match status" value="1"/>
</dbReference>
<dbReference type="CDD" id="cd00316">
    <property type="entry name" value="Oxidoreductase_nitrogenase"/>
    <property type="match status" value="1"/>
</dbReference>
<proteinExistence type="predicted"/>
<comment type="caution">
    <text evidence="3">The sequence shown here is derived from an EMBL/GenBank/DDBJ whole genome shotgun (WGS) entry which is preliminary data.</text>
</comment>
<dbReference type="Gene3D" id="3.40.50.1980">
    <property type="entry name" value="Nitrogenase molybdenum iron protein domain"/>
    <property type="match status" value="3"/>
</dbReference>
<dbReference type="SUPFAM" id="SSF53807">
    <property type="entry name" value="Helical backbone' metal receptor"/>
    <property type="match status" value="1"/>
</dbReference>
<feature type="domain" description="Nitrogenase/oxidoreductase component 1" evidence="1">
    <location>
        <begin position="7"/>
        <end position="391"/>
    </location>
</feature>
<sequence>MEPYKTCKLFGAVRVILGISDAIALIHSPIGCAYNLRYLLTARGAKVRRIFTTNMGEREVIFGGEAKLKKAIKDIDERISPNLIAVLTACASSIIGEDVDLIVRKMRDNVNAELIAIHSGGFEGDQIDGYREALKKVLELVEDNEKEDRCVNLLAVYRYGLDLKETLGILSEMGINVNSILTAKTKLYEIKRASKAMLNVVMCEASGLDAARFMEKRFDQPYIVPPLPIGISCTTEFFESISEFFRINPSNLKEKERTAKEKIKEFRKKLEGKRVCIISGASRAVPLLRFVDELGMIPVLVSIDRLGEETLKRLNKASKELGLSPIILKEPEYSEVLNAVRDLKPDLIIGGMYEKSFSLELGVPICDVMHSDQLTMCYKGAVNLAEKIARVIPSGK</sequence>
<dbReference type="GO" id="GO:0016491">
    <property type="term" value="F:oxidoreductase activity"/>
    <property type="evidence" value="ECO:0007669"/>
    <property type="project" value="InterPro"/>
</dbReference>
<dbReference type="AlphaFoldDB" id="A0A7C4W451"/>
<gene>
    <name evidence="3" type="ORF">ENT89_05205</name>
    <name evidence="2" type="ORF">ENX77_05665</name>
</gene>
<evidence type="ECO:0000259" key="1">
    <source>
        <dbReference type="Pfam" id="PF00148"/>
    </source>
</evidence>
<dbReference type="InterPro" id="IPR049939">
    <property type="entry name" value="NifE-like"/>
</dbReference>
<reference evidence="3" key="1">
    <citation type="journal article" date="2020" name="mSystems">
        <title>Genome- and Community-Level Interaction Insights into Carbon Utilization and Element Cycling Functions of Hydrothermarchaeota in Hydrothermal Sediment.</title>
        <authorList>
            <person name="Zhou Z."/>
            <person name="Liu Y."/>
            <person name="Xu W."/>
            <person name="Pan J."/>
            <person name="Luo Z.H."/>
            <person name="Li M."/>
        </authorList>
    </citation>
    <scope>NUCLEOTIDE SEQUENCE [LARGE SCALE GENOMIC DNA]</scope>
    <source>
        <strain evidence="3">SpSt-62</strain>
        <strain evidence="2">SpSt-97</strain>
    </source>
</reference>
<evidence type="ECO:0000313" key="2">
    <source>
        <dbReference type="EMBL" id="HGE66588.1"/>
    </source>
</evidence>
<dbReference type="PANTHER" id="PTHR42956">
    <property type="entry name" value="NITROGENASE IRON-MOLYBDENUM COFACTOR BIOSYNTHESIS PROTEIN NIFE"/>
    <property type="match status" value="1"/>
</dbReference>